<organism evidence="8 9">
    <name type="scientific">Candidatus Borkfalkia avicola</name>
    <dbReference type="NCBI Taxonomy" id="2838503"/>
    <lineage>
        <taxon>Bacteria</taxon>
        <taxon>Bacillati</taxon>
        <taxon>Bacillota</taxon>
        <taxon>Clostridia</taxon>
        <taxon>Christensenellales</taxon>
        <taxon>Christensenellaceae</taxon>
        <taxon>Candidatus Borkfalkia</taxon>
    </lineage>
</organism>
<dbReference type="Gene3D" id="2.40.37.10">
    <property type="entry name" value="Lyase, Ornithine Decarboxylase, Chain A, domain 1"/>
    <property type="match status" value="1"/>
</dbReference>
<dbReference type="EMBL" id="DXCF01000001">
    <property type="protein sequence ID" value="HIZ08844.1"/>
    <property type="molecule type" value="Genomic_DNA"/>
</dbReference>
<feature type="binding site" evidence="6">
    <location>
        <position position="272"/>
    </location>
    <ligand>
        <name>substrate</name>
    </ligand>
</feature>
<evidence type="ECO:0000313" key="9">
    <source>
        <dbReference type="Proteomes" id="UP000824025"/>
    </source>
</evidence>
<sequence>MRIPPPYFLIDEQKLVHNLEILQSVSQEAGCKILLAQKAYSVYQTYPLLAKYLAGTAASGVFEARLGREEFGGEVHAFSPAFREEDVAQLIGLCDHIVFNTPAQVRKYAPLCREAGVSAGLRVNPECSTQEGHAIYDPCAPRSRLGTTRANFDEGILPLLDGLHFHTLCEQDSDALEVTVNAFLEKFGAYLPRMKWVNLGGGHHITRENYDRKRLIRIVQKLKSAYGVQVYLEPGEAVVLNAGTLHAHVLETFDNGGNIAISDVSAACHMPDVLEMPYRPPLAGSGMPGEKKYTYRLGGPTCLAGDVIGDYSFDAPLKEGDELVFGDMALYTMVKTNTFNGMPLPAIRYKHSDGSIVTLREFSYEDFKTRL</sequence>
<dbReference type="PIRSF" id="PIRSF038941">
    <property type="entry name" value="NspC"/>
    <property type="match status" value="1"/>
</dbReference>
<evidence type="ECO:0000256" key="3">
    <source>
        <dbReference type="ARBA" id="ARBA00022898"/>
    </source>
</evidence>
<name>A0A9D2IGX0_9FIRM</name>
<reference evidence="8" key="2">
    <citation type="submission" date="2021-04" db="EMBL/GenBank/DDBJ databases">
        <authorList>
            <person name="Gilroy R."/>
        </authorList>
    </citation>
    <scope>NUCLEOTIDE SEQUENCE</scope>
    <source>
        <strain evidence="8">CHK192-19661</strain>
    </source>
</reference>
<dbReference type="GO" id="GO:0008836">
    <property type="term" value="F:diaminopimelate decarboxylase activity"/>
    <property type="evidence" value="ECO:0007669"/>
    <property type="project" value="TreeGrafter"/>
</dbReference>
<dbReference type="GO" id="GO:0009089">
    <property type="term" value="P:lysine biosynthetic process via diaminopimelate"/>
    <property type="evidence" value="ECO:0007669"/>
    <property type="project" value="TreeGrafter"/>
</dbReference>
<dbReference type="InterPro" id="IPR029066">
    <property type="entry name" value="PLP-binding_barrel"/>
</dbReference>
<keyword evidence="5 8" id="KW-0456">Lyase</keyword>
<dbReference type="Proteomes" id="UP000824025">
    <property type="component" value="Unassembled WGS sequence"/>
</dbReference>
<dbReference type="SUPFAM" id="SSF51419">
    <property type="entry name" value="PLP-binding barrel"/>
    <property type="match status" value="1"/>
</dbReference>
<dbReference type="PANTHER" id="PTHR43727">
    <property type="entry name" value="DIAMINOPIMELATE DECARBOXYLASE"/>
    <property type="match status" value="1"/>
</dbReference>
<dbReference type="AlphaFoldDB" id="A0A9D2IGX0"/>
<dbReference type="GO" id="GO:0008295">
    <property type="term" value="P:spermidine biosynthetic process"/>
    <property type="evidence" value="ECO:0007669"/>
    <property type="project" value="UniProtKB-KW"/>
</dbReference>
<feature type="binding site" evidence="6">
    <location>
        <position position="236"/>
    </location>
    <ligand>
        <name>substrate</name>
    </ligand>
</feature>
<evidence type="ECO:0000256" key="5">
    <source>
        <dbReference type="ARBA" id="ARBA00023239"/>
    </source>
</evidence>
<dbReference type="CDD" id="cd06829">
    <property type="entry name" value="PLPDE_III_CANSDC"/>
    <property type="match status" value="1"/>
</dbReference>
<comment type="caution">
    <text evidence="8">The sequence shown here is derived from an EMBL/GenBank/DDBJ whole genome shotgun (WGS) entry which is preliminary data.</text>
</comment>
<dbReference type="FunFam" id="3.20.20.10:FF:000012">
    <property type="entry name" value="Carboxynorspermidine/carboxyspermidine decarboxylase"/>
    <property type="match status" value="1"/>
</dbReference>
<protein>
    <submittedName>
        <fullName evidence="8">Carboxynorspermidine decarboxylase</fullName>
        <ecNumber evidence="8">4.1.1.96</ecNumber>
    </submittedName>
</protein>
<keyword evidence="4" id="KW-0745">Spermidine biosynthesis</keyword>
<accession>A0A9D2IGX0</accession>
<keyword evidence="3" id="KW-0663">Pyridoxal phosphate</keyword>
<keyword evidence="2" id="KW-0210">Decarboxylase</keyword>
<proteinExistence type="predicted"/>
<dbReference type="Gene3D" id="3.20.20.10">
    <property type="entry name" value="Alanine racemase"/>
    <property type="match status" value="1"/>
</dbReference>
<gene>
    <name evidence="8" type="primary">nspC</name>
    <name evidence="8" type="ORF">H9726_00010</name>
</gene>
<dbReference type="SUPFAM" id="SSF50621">
    <property type="entry name" value="Alanine racemase C-terminal domain-like"/>
    <property type="match status" value="1"/>
</dbReference>
<dbReference type="EC" id="4.1.1.96" evidence="8"/>
<evidence type="ECO:0000259" key="7">
    <source>
        <dbReference type="Pfam" id="PF00278"/>
    </source>
</evidence>
<comment type="cofactor">
    <cofactor evidence="1">
        <name>pyridoxal 5'-phosphate</name>
        <dbReference type="ChEBI" id="CHEBI:597326"/>
    </cofactor>
</comment>
<dbReference type="InterPro" id="IPR009006">
    <property type="entry name" value="Ala_racemase/Decarboxylase_C"/>
</dbReference>
<reference evidence="8" key="1">
    <citation type="journal article" date="2021" name="PeerJ">
        <title>Extensive microbial diversity within the chicken gut microbiome revealed by metagenomics and culture.</title>
        <authorList>
            <person name="Gilroy R."/>
            <person name="Ravi A."/>
            <person name="Getino M."/>
            <person name="Pursley I."/>
            <person name="Horton D.L."/>
            <person name="Alikhan N.F."/>
            <person name="Baker D."/>
            <person name="Gharbi K."/>
            <person name="Hall N."/>
            <person name="Watson M."/>
            <person name="Adriaenssens E.M."/>
            <person name="Foster-Nyarko E."/>
            <person name="Jarju S."/>
            <person name="Secka A."/>
            <person name="Antonio M."/>
            <person name="Oren A."/>
            <person name="Chaudhuri R.R."/>
            <person name="La Ragione R."/>
            <person name="Hildebrand F."/>
            <person name="Pallen M.J."/>
        </authorList>
    </citation>
    <scope>NUCLEOTIDE SEQUENCE</scope>
    <source>
        <strain evidence="8">CHK192-19661</strain>
    </source>
</reference>
<evidence type="ECO:0000256" key="2">
    <source>
        <dbReference type="ARBA" id="ARBA00022793"/>
    </source>
</evidence>
<feature type="domain" description="Orn/DAP/Arg decarboxylase 2 C-terminal" evidence="7">
    <location>
        <begin position="137"/>
        <end position="328"/>
    </location>
</feature>
<dbReference type="Pfam" id="PF00278">
    <property type="entry name" value="Orn_DAP_Arg_deC"/>
    <property type="match status" value="1"/>
</dbReference>
<evidence type="ECO:0000313" key="8">
    <source>
        <dbReference type="EMBL" id="HIZ08844.1"/>
    </source>
</evidence>
<dbReference type="NCBIfam" id="TIGR01047">
    <property type="entry name" value="nspC"/>
    <property type="match status" value="1"/>
</dbReference>
<dbReference type="InterPro" id="IPR005730">
    <property type="entry name" value="Nsp_de-COase"/>
</dbReference>
<evidence type="ECO:0000256" key="4">
    <source>
        <dbReference type="ARBA" id="ARBA00023066"/>
    </source>
</evidence>
<evidence type="ECO:0000256" key="1">
    <source>
        <dbReference type="ARBA" id="ARBA00001933"/>
    </source>
</evidence>
<dbReference type="InterPro" id="IPR022643">
    <property type="entry name" value="De-COase2_C"/>
</dbReference>
<evidence type="ECO:0000256" key="6">
    <source>
        <dbReference type="PIRSR" id="PIRSR038941-1"/>
    </source>
</evidence>
<dbReference type="PANTHER" id="PTHR43727:SF1">
    <property type="entry name" value="CARBOXYNORSPERMIDINE_CARBOXYSPERMIDINE DECARBOXYLASE"/>
    <property type="match status" value="1"/>
</dbReference>
<dbReference type="GO" id="GO:0045312">
    <property type="term" value="P:nor-spermidine biosynthetic process"/>
    <property type="evidence" value="ECO:0007669"/>
    <property type="project" value="InterPro"/>
</dbReference>